<evidence type="ECO:0000313" key="2">
    <source>
        <dbReference type="EMBL" id="CAB4691474.1"/>
    </source>
</evidence>
<reference evidence="2" key="1">
    <citation type="submission" date="2020-05" db="EMBL/GenBank/DDBJ databases">
        <authorList>
            <person name="Chiriac C."/>
            <person name="Salcher M."/>
            <person name="Ghai R."/>
            <person name="Kavagutti S V."/>
        </authorList>
    </citation>
    <scope>NUCLEOTIDE SEQUENCE</scope>
</reference>
<organism evidence="2">
    <name type="scientific">freshwater metagenome</name>
    <dbReference type="NCBI Taxonomy" id="449393"/>
    <lineage>
        <taxon>unclassified sequences</taxon>
        <taxon>metagenomes</taxon>
        <taxon>ecological metagenomes</taxon>
    </lineage>
</organism>
<gene>
    <name evidence="2" type="ORF">UFOPK2399_00747</name>
</gene>
<proteinExistence type="predicted"/>
<dbReference type="SUPFAM" id="SSF88723">
    <property type="entry name" value="PIN domain-like"/>
    <property type="match status" value="1"/>
</dbReference>
<dbReference type="InterPro" id="IPR002716">
    <property type="entry name" value="PIN_dom"/>
</dbReference>
<evidence type="ECO:0000259" key="1">
    <source>
        <dbReference type="Pfam" id="PF01850"/>
    </source>
</evidence>
<dbReference type="Gene3D" id="3.40.50.1010">
    <property type="entry name" value="5'-nuclease"/>
    <property type="match status" value="1"/>
</dbReference>
<dbReference type="PANTHER" id="PTHR36173">
    <property type="entry name" value="RIBONUCLEASE VAPC16-RELATED"/>
    <property type="match status" value="1"/>
</dbReference>
<accession>A0A6J6P4X1</accession>
<name>A0A6J6P4X1_9ZZZZ</name>
<sequence>MELLLDTHVLLWWCSDDAALGKRARDAIANRDSIVYVSAASAWEIAVKRASGKLDAPGDVAEWLQVNDFLPLDIGVGHALRSAELPNHHRDPFDRLLIAQSEIEELTLVTADPVVASYDIETLDASL</sequence>
<dbReference type="InterPro" id="IPR029060">
    <property type="entry name" value="PIN-like_dom_sf"/>
</dbReference>
<dbReference type="AlphaFoldDB" id="A0A6J6P4X1"/>
<dbReference type="InterPro" id="IPR041705">
    <property type="entry name" value="PIN_Sll0205"/>
</dbReference>
<dbReference type="CDD" id="cd09872">
    <property type="entry name" value="PIN_Sll0205-like"/>
    <property type="match status" value="1"/>
</dbReference>
<dbReference type="Pfam" id="PF01850">
    <property type="entry name" value="PIN"/>
    <property type="match status" value="1"/>
</dbReference>
<protein>
    <submittedName>
        <fullName evidence="2">Unannotated protein</fullName>
    </submittedName>
</protein>
<dbReference type="PANTHER" id="PTHR36173:SF2">
    <property type="entry name" value="RIBONUCLEASE VAPC16"/>
    <property type="match status" value="1"/>
</dbReference>
<feature type="domain" description="PIN" evidence="1">
    <location>
        <begin position="4"/>
        <end position="117"/>
    </location>
</feature>
<dbReference type="InterPro" id="IPR052919">
    <property type="entry name" value="TA_system_RNase"/>
</dbReference>
<dbReference type="EMBL" id="CAEZXP010000001">
    <property type="protein sequence ID" value="CAB4691474.1"/>
    <property type="molecule type" value="Genomic_DNA"/>
</dbReference>